<feature type="domain" description="N-acetyltransferase" evidence="3">
    <location>
        <begin position="1"/>
        <end position="141"/>
    </location>
</feature>
<dbReference type="EMBL" id="RBII01000002">
    <property type="protein sequence ID" value="RKQ69503.1"/>
    <property type="molecule type" value="Genomic_DNA"/>
</dbReference>
<dbReference type="InterPro" id="IPR016181">
    <property type="entry name" value="Acyl_CoA_acyltransferase"/>
</dbReference>
<dbReference type="PANTHER" id="PTHR43420:SF44">
    <property type="entry name" value="ACETYLTRANSFERASE YPEA"/>
    <property type="match status" value="1"/>
</dbReference>
<protein>
    <submittedName>
        <fullName evidence="4">Ribosomal-protein-alanine N-acetyltransferase</fullName>
    </submittedName>
</protein>
<dbReference type="InterPro" id="IPR000182">
    <property type="entry name" value="GNAT_dom"/>
</dbReference>
<keyword evidence="1 4" id="KW-0808">Transferase</keyword>
<dbReference type="PROSITE" id="PS51186">
    <property type="entry name" value="GNAT"/>
    <property type="match status" value="1"/>
</dbReference>
<gene>
    <name evidence="4" type="ORF">DES40_2304</name>
</gene>
<dbReference type="Pfam" id="PF00583">
    <property type="entry name" value="Acetyltransf_1"/>
    <property type="match status" value="1"/>
</dbReference>
<comment type="caution">
    <text evidence="4">The sequence shown here is derived from an EMBL/GenBank/DDBJ whole genome shotgun (WGS) entry which is preliminary data.</text>
</comment>
<dbReference type="SUPFAM" id="SSF55729">
    <property type="entry name" value="Acyl-CoA N-acyltransferases (Nat)"/>
    <property type="match status" value="1"/>
</dbReference>
<dbReference type="AlphaFoldDB" id="A0A420WEU6"/>
<evidence type="ECO:0000259" key="3">
    <source>
        <dbReference type="PROSITE" id="PS51186"/>
    </source>
</evidence>
<dbReference type="RefSeq" id="WP_121102280.1">
    <property type="nucleotide sequence ID" value="NZ_RBII01000002.1"/>
</dbReference>
<evidence type="ECO:0000256" key="2">
    <source>
        <dbReference type="ARBA" id="ARBA00023315"/>
    </source>
</evidence>
<proteinExistence type="predicted"/>
<dbReference type="FunCoup" id="A0A420WEU6">
    <property type="interactions" value="224"/>
</dbReference>
<keyword evidence="2" id="KW-0012">Acyltransferase</keyword>
<accession>A0A420WEU6</accession>
<dbReference type="CDD" id="cd04301">
    <property type="entry name" value="NAT_SF"/>
    <property type="match status" value="1"/>
</dbReference>
<dbReference type="OrthoDB" id="9804026at2"/>
<name>A0A420WEU6_9PROT</name>
<organism evidence="4 5">
    <name type="scientific">Litorimonas taeanensis</name>
    <dbReference type="NCBI Taxonomy" id="568099"/>
    <lineage>
        <taxon>Bacteria</taxon>
        <taxon>Pseudomonadati</taxon>
        <taxon>Pseudomonadota</taxon>
        <taxon>Alphaproteobacteria</taxon>
        <taxon>Maricaulales</taxon>
        <taxon>Robiginitomaculaceae</taxon>
    </lineage>
</organism>
<dbReference type="InterPro" id="IPR050680">
    <property type="entry name" value="YpeA/RimI_acetyltransf"/>
</dbReference>
<evidence type="ECO:0000313" key="5">
    <source>
        <dbReference type="Proteomes" id="UP000282211"/>
    </source>
</evidence>
<dbReference type="PANTHER" id="PTHR43420">
    <property type="entry name" value="ACETYLTRANSFERASE"/>
    <property type="match status" value="1"/>
</dbReference>
<dbReference type="Gene3D" id="3.40.630.30">
    <property type="match status" value="1"/>
</dbReference>
<keyword evidence="5" id="KW-1185">Reference proteome</keyword>
<dbReference type="Proteomes" id="UP000282211">
    <property type="component" value="Unassembled WGS sequence"/>
</dbReference>
<evidence type="ECO:0000313" key="4">
    <source>
        <dbReference type="EMBL" id="RKQ69503.1"/>
    </source>
</evidence>
<dbReference type="InParanoid" id="A0A420WEU6"/>
<reference evidence="4 5" key="1">
    <citation type="submission" date="2018-10" db="EMBL/GenBank/DDBJ databases">
        <title>Genomic Encyclopedia of Type Strains, Phase IV (KMG-IV): sequencing the most valuable type-strain genomes for metagenomic binning, comparative biology and taxonomic classification.</title>
        <authorList>
            <person name="Goeker M."/>
        </authorList>
    </citation>
    <scope>NUCLEOTIDE SEQUENCE [LARGE SCALE GENOMIC DNA]</scope>
    <source>
        <strain evidence="4 5">DSM 22008</strain>
    </source>
</reference>
<evidence type="ECO:0000256" key="1">
    <source>
        <dbReference type="ARBA" id="ARBA00022679"/>
    </source>
</evidence>
<dbReference type="GO" id="GO:0016747">
    <property type="term" value="F:acyltransferase activity, transferring groups other than amino-acyl groups"/>
    <property type="evidence" value="ECO:0007669"/>
    <property type="project" value="InterPro"/>
</dbReference>
<sequence>MRYLTEDDASAMAEIHKMAFPAGWPENEMKAHIEKDLCIGIGKPLLAFALIQIGGDQADILTIATAAEARRKGYALALLTNAETLLRDRKVHTLFLDVSEANSGAIALYKAAGFQPIGRRPAYYRTPTGRIAAITYSKTLT</sequence>